<accession>A0ABW4I6I6</accession>
<dbReference type="Pfam" id="PF10079">
    <property type="entry name" value="Rossmann-like_BshC"/>
    <property type="match status" value="1"/>
</dbReference>
<evidence type="ECO:0000256" key="1">
    <source>
        <dbReference type="ARBA" id="ARBA00022598"/>
    </source>
</evidence>
<evidence type="ECO:0000259" key="3">
    <source>
        <dbReference type="Pfam" id="PF10079"/>
    </source>
</evidence>
<dbReference type="PIRSF" id="PIRSF012535">
    <property type="entry name" value="UCP012535"/>
    <property type="match status" value="1"/>
</dbReference>
<evidence type="ECO:0000259" key="4">
    <source>
        <dbReference type="Pfam" id="PF24850"/>
    </source>
</evidence>
<evidence type="ECO:0000256" key="2">
    <source>
        <dbReference type="HAMAP-Rule" id="MF_01867"/>
    </source>
</evidence>
<feature type="domain" description="Bacillithiol biosynthesis BshC N-terminal Rossmann-like" evidence="3">
    <location>
        <begin position="1"/>
        <end position="369"/>
    </location>
</feature>
<evidence type="ECO:0000313" key="5">
    <source>
        <dbReference type="EMBL" id="MFD1628360.1"/>
    </source>
</evidence>
<dbReference type="InterPro" id="IPR055398">
    <property type="entry name" value="Rossmann-like_BshC"/>
</dbReference>
<name>A0ABW4I6I6_9SPHI</name>
<keyword evidence="1 2" id="KW-0436">Ligase</keyword>
<dbReference type="Pfam" id="PF24850">
    <property type="entry name" value="CC_BshC"/>
    <property type="match status" value="1"/>
</dbReference>
<dbReference type="EMBL" id="JBHUDG010000001">
    <property type="protein sequence ID" value="MFD1628360.1"/>
    <property type="molecule type" value="Genomic_DNA"/>
</dbReference>
<organism evidence="5 6">
    <name type="scientific">Pseudopedobacter beijingensis</name>
    <dbReference type="NCBI Taxonomy" id="1207056"/>
    <lineage>
        <taxon>Bacteria</taxon>
        <taxon>Pseudomonadati</taxon>
        <taxon>Bacteroidota</taxon>
        <taxon>Sphingobacteriia</taxon>
        <taxon>Sphingobacteriales</taxon>
        <taxon>Sphingobacteriaceae</taxon>
        <taxon>Pseudopedobacter</taxon>
    </lineage>
</organism>
<dbReference type="InterPro" id="IPR055399">
    <property type="entry name" value="CC_BshC"/>
</dbReference>
<sequence>MEAQYIDYKETHSFSSAVIRYLEDDASLKPFYNQKANLHGFEELLKNKKVTCNRETLVAILKEQYSKLAVSSAVTTNINNLLNKNTYTVTTGHQLNIFTGPLYFLFKIVSSINLAKELKIKFPEKDFVPVYWMASEDHDFAEINHTYVQSEKISWNKEASGATGRLSTEDITNTLNEYTGILGFSENAQELAKIISAAYQQNSLADATRFLVNELFGLYGLVILDADDKRLKDQFSDIIYQDIISQNSYNNITATNKRLEEVGVAPQVNPREINFFYLTDHLRERIVFEDNLYKVLNTSISFTQEQLKTEITEHPDRFSPNVVMRPLYQEYILPNLAYIGGGAELVYWLQLKSNFDFYHIDFPILILRNSAMIANSRIKQKLSRLGLCYKDVFKSEKILTDEWVRKSSEHQLGIEDEWREIDCIFEKLKLRAHKIDPTLSPSTEAIKVRLEKAMSNLEKKLLKAEKKNHAEAIHNIKTIKEALFPYGGLQERKENFGMFYVKYGQEFIADLIKHLHPLDFKFTILT</sequence>
<gene>
    <name evidence="2 5" type="primary">bshC</name>
    <name evidence="5" type="ORF">ACFSAH_00645</name>
</gene>
<proteinExistence type="inferred from homology"/>
<dbReference type="InterPro" id="IPR011199">
    <property type="entry name" value="Bacillithiol_biosynth_BshC"/>
</dbReference>
<dbReference type="NCBIfam" id="TIGR03998">
    <property type="entry name" value="thiol_BshC"/>
    <property type="match status" value="1"/>
</dbReference>
<dbReference type="EC" id="6.-.-.-" evidence="2"/>
<feature type="domain" description="Bacillithiol biosynthesis BshC C-terminal coiled-coil" evidence="4">
    <location>
        <begin position="372"/>
        <end position="525"/>
    </location>
</feature>
<dbReference type="HAMAP" id="MF_01867">
    <property type="entry name" value="BshC"/>
    <property type="match status" value="1"/>
</dbReference>
<reference evidence="6" key="1">
    <citation type="journal article" date="2019" name="Int. J. Syst. Evol. Microbiol.">
        <title>The Global Catalogue of Microorganisms (GCM) 10K type strain sequencing project: providing services to taxonomists for standard genome sequencing and annotation.</title>
        <authorList>
            <consortium name="The Broad Institute Genomics Platform"/>
            <consortium name="The Broad Institute Genome Sequencing Center for Infectious Disease"/>
            <person name="Wu L."/>
            <person name="Ma J."/>
        </authorList>
    </citation>
    <scope>NUCLEOTIDE SEQUENCE [LARGE SCALE GENOMIC DNA]</scope>
    <source>
        <strain evidence="6">CCUG 53762</strain>
    </source>
</reference>
<keyword evidence="6" id="KW-1185">Reference proteome</keyword>
<protein>
    <recommendedName>
        <fullName evidence="2">Putative cysteine ligase BshC</fullName>
        <ecNumber evidence="2">6.-.-.-</ecNumber>
    </recommendedName>
</protein>
<comment type="similarity">
    <text evidence="2">Belongs to the BshC family.</text>
</comment>
<dbReference type="RefSeq" id="WP_379660747.1">
    <property type="nucleotide sequence ID" value="NZ_JBHUDG010000001.1"/>
</dbReference>
<dbReference type="Proteomes" id="UP001597118">
    <property type="component" value="Unassembled WGS sequence"/>
</dbReference>
<comment type="caution">
    <text evidence="5">The sequence shown here is derived from an EMBL/GenBank/DDBJ whole genome shotgun (WGS) entry which is preliminary data.</text>
</comment>
<evidence type="ECO:0000313" key="6">
    <source>
        <dbReference type="Proteomes" id="UP001597118"/>
    </source>
</evidence>